<dbReference type="Gene3D" id="2.30.130.40">
    <property type="entry name" value="LON domain-like"/>
    <property type="match status" value="1"/>
</dbReference>
<sequence length="218" mass="25468">MLSRLALFPLQNVVYPGEKLPLHIFEKRYKQLITDCEKSGINFGIPLYKDNQLEYGTEMELLNVVVNYENGAKDIICRGLRVFRIKNFDPMEKGKYYAGGDVEFLQDKDDASETLKNQLLELIRELYMHLGVPGPKIDIPSFRSYTLAHKIGLSLEQEYTLLKLDSEKARQEFLINHLLITIPIIQELNRTKQTIELNGHFRNFDPLDFTEFRLRTKK</sequence>
<keyword evidence="3" id="KW-1185">Reference proteome</keyword>
<protein>
    <recommendedName>
        <fullName evidence="1">Lon N-terminal domain-containing protein</fullName>
    </recommendedName>
</protein>
<accession>A0A285X7N6</accession>
<reference evidence="3" key="1">
    <citation type="submission" date="2017-09" db="EMBL/GenBank/DDBJ databases">
        <authorList>
            <person name="Varghese N."/>
            <person name="Submissions S."/>
        </authorList>
    </citation>
    <scope>NUCLEOTIDE SEQUENCE [LARGE SCALE GENOMIC DNA]</scope>
    <source>
        <strain evidence="3">CGMCC 1.12641</strain>
    </source>
</reference>
<feature type="domain" description="Lon N-terminal" evidence="1">
    <location>
        <begin position="4"/>
        <end position="180"/>
    </location>
</feature>
<proteinExistence type="predicted"/>
<dbReference type="SUPFAM" id="SSF88697">
    <property type="entry name" value="PUA domain-like"/>
    <property type="match status" value="1"/>
</dbReference>
<evidence type="ECO:0000259" key="1">
    <source>
        <dbReference type="SMART" id="SM00464"/>
    </source>
</evidence>
<dbReference type="InterPro" id="IPR003111">
    <property type="entry name" value="Lon_prtase_N"/>
</dbReference>
<name>A0A285X7N6_9FLAO</name>
<evidence type="ECO:0000313" key="2">
    <source>
        <dbReference type="EMBL" id="SOC81340.1"/>
    </source>
</evidence>
<dbReference type="Pfam" id="PF02190">
    <property type="entry name" value="LON_substr_bdg"/>
    <property type="match status" value="1"/>
</dbReference>
<dbReference type="OrthoDB" id="25394at2"/>
<gene>
    <name evidence="2" type="ORF">SAMN06296241_2915</name>
</gene>
<dbReference type="Proteomes" id="UP000219193">
    <property type="component" value="Unassembled WGS sequence"/>
</dbReference>
<evidence type="ECO:0000313" key="3">
    <source>
        <dbReference type="Proteomes" id="UP000219193"/>
    </source>
</evidence>
<dbReference type="RefSeq" id="WP_097057100.1">
    <property type="nucleotide sequence ID" value="NZ_OCMF01000004.1"/>
</dbReference>
<dbReference type="EMBL" id="OCMF01000004">
    <property type="protein sequence ID" value="SOC81340.1"/>
    <property type="molecule type" value="Genomic_DNA"/>
</dbReference>
<dbReference type="AlphaFoldDB" id="A0A285X7N6"/>
<dbReference type="SMART" id="SM00464">
    <property type="entry name" value="LON"/>
    <property type="match status" value="1"/>
</dbReference>
<dbReference type="InterPro" id="IPR015947">
    <property type="entry name" value="PUA-like_sf"/>
</dbReference>
<dbReference type="InterPro" id="IPR046336">
    <property type="entry name" value="Lon_prtase_N_sf"/>
</dbReference>
<organism evidence="2 3">
    <name type="scientific">Salinimicrobium sediminis</name>
    <dbReference type="NCBI Taxonomy" id="1343891"/>
    <lineage>
        <taxon>Bacteria</taxon>
        <taxon>Pseudomonadati</taxon>
        <taxon>Bacteroidota</taxon>
        <taxon>Flavobacteriia</taxon>
        <taxon>Flavobacteriales</taxon>
        <taxon>Flavobacteriaceae</taxon>
        <taxon>Salinimicrobium</taxon>
    </lineage>
</organism>